<dbReference type="PANTHER" id="PTHR43300">
    <property type="entry name" value="ACETYLTRANSFERASE"/>
    <property type="match status" value="1"/>
</dbReference>
<dbReference type="InterPro" id="IPR020019">
    <property type="entry name" value="AcTrfase_PglD-like"/>
</dbReference>
<dbReference type="OrthoDB" id="708224at2"/>
<evidence type="ECO:0000256" key="3">
    <source>
        <dbReference type="PIRSR" id="PIRSR620019-2"/>
    </source>
</evidence>
<reference evidence="5 6" key="1">
    <citation type="submission" date="2016-10" db="EMBL/GenBank/DDBJ databases">
        <title>Draft Genome Sequence of Rhizobacteria Flavobacterium johnsoniae CI04.</title>
        <authorList>
            <person name="Bravo J.I."/>
            <person name="Lozano G.L."/>
            <person name="Handelsman J."/>
        </authorList>
    </citation>
    <scope>NUCLEOTIDE SEQUENCE [LARGE SCALE GENOMIC DNA]</scope>
    <source>
        <strain evidence="5 6">CI04</strain>
    </source>
</reference>
<protein>
    <submittedName>
        <fullName evidence="5">Sialic acid O-acetyltransferase</fullName>
    </submittedName>
</protein>
<dbReference type="RefSeq" id="WP_071637101.1">
    <property type="nucleotide sequence ID" value="NZ_MLFK01000007.1"/>
</dbReference>
<feature type="site" description="Increases basicity of active site His" evidence="2">
    <location>
        <position position="140"/>
    </location>
</feature>
<evidence type="ECO:0000313" key="5">
    <source>
        <dbReference type="EMBL" id="OIV41545.1"/>
    </source>
</evidence>
<evidence type="ECO:0000259" key="4">
    <source>
        <dbReference type="Pfam" id="PF17836"/>
    </source>
</evidence>
<sequence>MKNLIIVGARGFGREVYDLATQCSGFNIEYVVKGFLDDKADALEGFENYPPILSSVENYKVEENDVFVCALGTVKWKKHYAELILQKGGMFINLIHPSTKLNTNAIAGTGLLVFMYANISNDCIIEDFVTIQGYVGLGHDTKIRKWAHVSSYSFTGGFVVLEEETTLNTRATILPHVIVRKGATVGACSLVIKHVKENSTVFGIPAKKLDF</sequence>
<evidence type="ECO:0000256" key="2">
    <source>
        <dbReference type="PIRSR" id="PIRSR620019-1"/>
    </source>
</evidence>
<dbReference type="SUPFAM" id="SSF51161">
    <property type="entry name" value="Trimeric LpxA-like enzymes"/>
    <property type="match status" value="1"/>
</dbReference>
<dbReference type="GO" id="GO:0016740">
    <property type="term" value="F:transferase activity"/>
    <property type="evidence" value="ECO:0007669"/>
    <property type="project" value="UniProtKB-KW"/>
</dbReference>
<dbReference type="CDD" id="cd03360">
    <property type="entry name" value="LbH_AT_putative"/>
    <property type="match status" value="1"/>
</dbReference>
<evidence type="ECO:0000313" key="6">
    <source>
        <dbReference type="Proteomes" id="UP000182826"/>
    </source>
</evidence>
<feature type="domain" description="PglD N-terminal" evidence="4">
    <location>
        <begin position="3"/>
        <end position="82"/>
    </location>
</feature>
<dbReference type="Proteomes" id="UP000182826">
    <property type="component" value="Unassembled WGS sequence"/>
</dbReference>
<accession>A0A1J7C759</accession>
<organism evidence="5 6">
    <name type="scientific">Flavobacterium johnsoniae</name>
    <name type="common">Cytophaga johnsonae</name>
    <dbReference type="NCBI Taxonomy" id="986"/>
    <lineage>
        <taxon>Bacteria</taxon>
        <taxon>Pseudomonadati</taxon>
        <taxon>Bacteroidota</taxon>
        <taxon>Flavobacteriia</taxon>
        <taxon>Flavobacteriales</taxon>
        <taxon>Flavobacteriaceae</taxon>
        <taxon>Flavobacterium</taxon>
    </lineage>
</organism>
<feature type="binding site" evidence="3">
    <location>
        <position position="72"/>
    </location>
    <ligand>
        <name>substrate</name>
    </ligand>
</feature>
<dbReference type="InterPro" id="IPR050179">
    <property type="entry name" value="Trans_hexapeptide_repeat"/>
</dbReference>
<keyword evidence="6" id="KW-1185">Reference proteome</keyword>
<dbReference type="Pfam" id="PF17836">
    <property type="entry name" value="PglD_N"/>
    <property type="match status" value="1"/>
</dbReference>
<dbReference type="PANTHER" id="PTHR43300:SF7">
    <property type="entry name" value="UDP-N-ACETYLBACILLOSAMINE N-ACETYLTRANSFERASE"/>
    <property type="match status" value="1"/>
</dbReference>
<dbReference type="EMBL" id="MLFK01000007">
    <property type="protein sequence ID" value="OIV41545.1"/>
    <property type="molecule type" value="Genomic_DNA"/>
</dbReference>
<gene>
    <name evidence="5" type="ORF">BKM63_13510</name>
</gene>
<comment type="caution">
    <text evidence="5">The sequence shown here is derived from an EMBL/GenBank/DDBJ whole genome shotgun (WGS) entry which is preliminary data.</text>
</comment>
<feature type="active site" description="Proton acceptor" evidence="2">
    <location>
        <position position="139"/>
    </location>
</feature>
<dbReference type="InterPro" id="IPR041561">
    <property type="entry name" value="PglD_N"/>
</dbReference>
<dbReference type="AlphaFoldDB" id="A0A1J7C759"/>
<evidence type="ECO:0000256" key="1">
    <source>
        <dbReference type="ARBA" id="ARBA00007274"/>
    </source>
</evidence>
<dbReference type="Gene3D" id="3.40.50.20">
    <property type="match status" value="1"/>
</dbReference>
<comment type="similarity">
    <text evidence="1">Belongs to the transferase hexapeptide repeat family.</text>
</comment>
<feature type="binding site" evidence="3">
    <location>
        <position position="148"/>
    </location>
    <ligand>
        <name>acetyl-CoA</name>
        <dbReference type="ChEBI" id="CHEBI:57288"/>
    </ligand>
</feature>
<dbReference type="InterPro" id="IPR011004">
    <property type="entry name" value="Trimer_LpxA-like_sf"/>
</dbReference>
<dbReference type="Gene3D" id="2.160.10.10">
    <property type="entry name" value="Hexapeptide repeat proteins"/>
    <property type="match status" value="1"/>
</dbReference>
<proteinExistence type="inferred from homology"/>
<keyword evidence="5" id="KW-0808">Transferase</keyword>
<name>A0A1J7C759_FLAJO</name>